<protein>
    <submittedName>
        <fullName evidence="2">Uncharacterized protein</fullName>
    </submittedName>
</protein>
<feature type="compositionally biased region" description="Basic residues" evidence="1">
    <location>
        <begin position="1"/>
        <end position="12"/>
    </location>
</feature>
<keyword evidence="3" id="KW-1185">Reference proteome</keyword>
<feature type="region of interest" description="Disordered" evidence="1">
    <location>
        <begin position="1"/>
        <end position="55"/>
    </location>
</feature>
<proteinExistence type="predicted"/>
<sequence length="88" mass="9615">MSKGRVWNKGKRNGGGGPPGGSKSKAAASTKENNLQQTGEASTVSHIVDTDNPINRVGRMNRENWVVRPARVIRKDTKIDENKVEDES</sequence>
<evidence type="ECO:0000256" key="1">
    <source>
        <dbReference type="SAM" id="MobiDB-lite"/>
    </source>
</evidence>
<evidence type="ECO:0000313" key="2">
    <source>
        <dbReference type="EMBL" id="NOU94290.1"/>
    </source>
</evidence>
<feature type="compositionally biased region" description="Polar residues" evidence="1">
    <location>
        <begin position="30"/>
        <end position="45"/>
    </location>
</feature>
<comment type="caution">
    <text evidence="2">The sequence shown here is derived from an EMBL/GenBank/DDBJ whole genome shotgun (WGS) entry which is preliminary data.</text>
</comment>
<name>A0A972GWT7_9BACL</name>
<accession>A0A972GWT7</accession>
<gene>
    <name evidence="2" type="ORF">GC093_13825</name>
</gene>
<reference evidence="2" key="1">
    <citation type="submission" date="2019-10" db="EMBL/GenBank/DDBJ databases">
        <title>Description of Paenibacillus glebae sp. nov.</title>
        <authorList>
            <person name="Carlier A."/>
            <person name="Qi S."/>
        </authorList>
    </citation>
    <scope>NUCLEOTIDE SEQUENCE</scope>
    <source>
        <strain evidence="2">LMG 31456</strain>
    </source>
</reference>
<dbReference type="EMBL" id="WHOD01000055">
    <property type="protein sequence ID" value="NOU94290.1"/>
    <property type="molecule type" value="Genomic_DNA"/>
</dbReference>
<dbReference type="RefSeq" id="WP_171652488.1">
    <property type="nucleotide sequence ID" value="NZ_WHOD01000055.1"/>
</dbReference>
<dbReference type="AlphaFoldDB" id="A0A972GWT7"/>
<dbReference type="Proteomes" id="UP000641588">
    <property type="component" value="Unassembled WGS sequence"/>
</dbReference>
<evidence type="ECO:0000313" key="3">
    <source>
        <dbReference type="Proteomes" id="UP000641588"/>
    </source>
</evidence>
<organism evidence="2 3">
    <name type="scientific">Paenibacillus foliorum</name>
    <dbReference type="NCBI Taxonomy" id="2654974"/>
    <lineage>
        <taxon>Bacteria</taxon>
        <taxon>Bacillati</taxon>
        <taxon>Bacillota</taxon>
        <taxon>Bacilli</taxon>
        <taxon>Bacillales</taxon>
        <taxon>Paenibacillaceae</taxon>
        <taxon>Paenibacillus</taxon>
    </lineage>
</organism>